<keyword evidence="3" id="KW-1185">Reference proteome</keyword>
<sequence>MHHAGIYKIVRPSIWTFVCLFWAFGFSQDLPVPKVKVLSEEFIFEEAPFAQCHASTLIGMGNGSVMAAWFGGTHERHPDVAIYTSSNTTGNWSAPKLIADGVVNDTLRYPCWNPVLFKNNRDEIVLFYKVGPSPSTWWGMYSIMDVNKEGWSKSHQLPEGILGPIKNKPIQVGDELVLSPSSVESEEGAIWKSHVEISADGGATWTKSHIPSEEGVKTIQPTLLQLPNGNIKALLRSNQDVIMESVSSDSGLTWSMASTTSVPNPNSGIDAVSLKKGGYLMVYNPGVSGEDWSNGREKLHLAYSGDGNEWTDVLKLEDHDEGEYSYPAIIQDAQGIIHISYTYDRSKIKYIKLQVDQL</sequence>
<protein>
    <submittedName>
        <fullName evidence="2">Sialidase</fullName>
    </submittedName>
</protein>
<reference evidence="2 3" key="1">
    <citation type="submission" date="2014-04" db="EMBL/GenBank/DDBJ databases">
        <title>Whole genome of Muricauda olearia.</title>
        <authorList>
            <person name="Zhang X.-H."/>
            <person name="Tang K."/>
        </authorList>
    </citation>
    <scope>NUCLEOTIDE SEQUENCE [LARGE SCALE GENOMIC DNA]</scope>
    <source>
        <strain evidence="2 3">Th120</strain>
    </source>
</reference>
<dbReference type="InterPro" id="IPR011040">
    <property type="entry name" value="Sialidase"/>
</dbReference>
<feature type="domain" description="Sialidase" evidence="1">
    <location>
        <begin position="63"/>
        <end position="339"/>
    </location>
</feature>
<accession>A0A444VIS2</accession>
<gene>
    <name evidence="2" type="ORF">DN53_18720</name>
</gene>
<dbReference type="AlphaFoldDB" id="A0A444VIS2"/>
<organism evidence="2 3">
    <name type="scientific">Flagellimonas olearia</name>
    <dbReference type="NCBI Taxonomy" id="552546"/>
    <lineage>
        <taxon>Bacteria</taxon>
        <taxon>Pseudomonadati</taxon>
        <taxon>Bacteroidota</taxon>
        <taxon>Flavobacteriia</taxon>
        <taxon>Flavobacteriales</taxon>
        <taxon>Flavobacteriaceae</taxon>
        <taxon>Flagellimonas</taxon>
    </lineage>
</organism>
<name>A0A444VIS2_9FLAO</name>
<dbReference type="SUPFAM" id="SSF50939">
    <property type="entry name" value="Sialidases"/>
    <property type="match status" value="1"/>
</dbReference>
<dbReference type="Proteomes" id="UP000290261">
    <property type="component" value="Unassembled WGS sequence"/>
</dbReference>
<dbReference type="Gene3D" id="2.120.10.10">
    <property type="match status" value="1"/>
</dbReference>
<evidence type="ECO:0000313" key="3">
    <source>
        <dbReference type="Proteomes" id="UP000290261"/>
    </source>
</evidence>
<dbReference type="EMBL" id="JJMP01000009">
    <property type="protein sequence ID" value="RYC50659.1"/>
    <property type="molecule type" value="Genomic_DNA"/>
</dbReference>
<proteinExistence type="predicted"/>
<dbReference type="PANTHER" id="PTHR43752:SF2">
    <property type="entry name" value="BNR_ASP-BOX REPEAT FAMILY PROTEIN"/>
    <property type="match status" value="1"/>
</dbReference>
<dbReference type="CDD" id="cd15482">
    <property type="entry name" value="Sialidase_non-viral"/>
    <property type="match status" value="1"/>
</dbReference>
<evidence type="ECO:0000313" key="2">
    <source>
        <dbReference type="EMBL" id="RYC50659.1"/>
    </source>
</evidence>
<dbReference type="PANTHER" id="PTHR43752">
    <property type="entry name" value="BNR/ASP-BOX REPEAT FAMILY PROTEIN"/>
    <property type="match status" value="1"/>
</dbReference>
<comment type="caution">
    <text evidence="2">The sequence shown here is derived from an EMBL/GenBank/DDBJ whole genome shotgun (WGS) entry which is preliminary data.</text>
</comment>
<dbReference type="Pfam" id="PF13088">
    <property type="entry name" value="BNR_2"/>
    <property type="match status" value="1"/>
</dbReference>
<evidence type="ECO:0000259" key="1">
    <source>
        <dbReference type="Pfam" id="PF13088"/>
    </source>
</evidence>
<dbReference type="InterPro" id="IPR036278">
    <property type="entry name" value="Sialidase_sf"/>
</dbReference>